<dbReference type="VEuPathDB" id="AmoebaDB:EIN_371030"/>
<dbReference type="GeneID" id="14891802"/>
<accession>A0A0A1UBW1</accession>
<keyword evidence="1" id="KW-0677">Repeat</keyword>
<proteinExistence type="inferred from homology"/>
<evidence type="ECO:0000256" key="3">
    <source>
        <dbReference type="PROSITE-ProRule" id="PRU00103"/>
    </source>
</evidence>
<evidence type="ECO:0000313" key="5">
    <source>
        <dbReference type="EMBL" id="ELP92701.1"/>
    </source>
</evidence>
<dbReference type="AlphaFoldDB" id="A0A0A1UBW1"/>
<dbReference type="InterPro" id="IPR011989">
    <property type="entry name" value="ARM-like"/>
</dbReference>
<protein>
    <submittedName>
        <fullName evidence="5">Protein phosphatase PP2A regulatory subunit A, putative</fullName>
    </submittedName>
</protein>
<name>A0A0A1UBW1_ENTIV</name>
<dbReference type="InterPro" id="IPR000357">
    <property type="entry name" value="HEAT"/>
</dbReference>
<comment type="similarity">
    <text evidence="2">Belongs to the phosphatase 2A regulatory subunit A family.</text>
</comment>
<dbReference type="GO" id="GO:0000159">
    <property type="term" value="C:protein phosphatase type 2A complex"/>
    <property type="evidence" value="ECO:0007669"/>
    <property type="project" value="TreeGrafter"/>
</dbReference>
<dbReference type="RefSeq" id="XP_004259472.1">
    <property type="nucleotide sequence ID" value="XM_004259424.1"/>
</dbReference>
<dbReference type="PANTHER" id="PTHR10648">
    <property type="entry name" value="SERINE/THREONINE-PROTEIN PHOSPHATASE PP2A 65 KDA REGULATORY SUBUNIT"/>
    <property type="match status" value="1"/>
</dbReference>
<gene>
    <name evidence="5" type="ORF">EIN_371030</name>
</gene>
<feature type="repeat" description="HEAT" evidence="3">
    <location>
        <begin position="265"/>
        <end position="303"/>
    </location>
</feature>
<evidence type="ECO:0000259" key="4">
    <source>
        <dbReference type="Pfam" id="PF22646"/>
    </source>
</evidence>
<sequence>MESLTYLPVLLPELDISTVKMVLVNLEHSLYEEEELDLFASDQLTQFAQILGQNEIQALFPFYNVLLGASELNIREKATTSFGEMVMMYPTYDYMPFIKDLCNVSIYGKISAVKLIALVPESKESFSILKTLSTEKFPPIRKAMSVCVEKLHNFPKEIIDVLFKDPIDSVRVGFARCLPLLCRKEENKSYFMTLAKDVCWHVRYVCAVNIGKCCDAFPGDALSDDIQEITFALLNDEDDQVRAMAASHIADITKKIPPEIIINKILPLANKLAEDPVVDVRSSLAEAITQLAPQIGKANCQKYLFKTIDMCLQDEKTEVQLKIITTLDYLNHVMVLSQLSQKVLQTVMRLVNDQNWRCRLQTIELIPDLLLQLQECHFELIKVSVSVLTDKVYAIRIKAIENIKKLLTSFGIEWVKSKILPSVISLANSPLYLHRTICLNCISQIIPSLSVETITTIVIPITLKLLSDKVPNVRFNAIKTFVVCLPLVTPNVIQTRIKPALVACKTDKDPDVVLEVGKALDGVNQFLC</sequence>
<dbReference type="InterPro" id="IPR021133">
    <property type="entry name" value="HEAT_type_2"/>
</dbReference>
<dbReference type="PANTHER" id="PTHR10648:SF4">
    <property type="entry name" value="PROTEIN PHOSPHATASE 2 (FORMERLY 2A), REGULATORY SUBUNIT A, BETA ISOFORM-RELATED"/>
    <property type="match status" value="1"/>
</dbReference>
<keyword evidence="6" id="KW-1185">Reference proteome</keyword>
<dbReference type="EMBL" id="KB206332">
    <property type="protein sequence ID" value="ELP92701.1"/>
    <property type="molecule type" value="Genomic_DNA"/>
</dbReference>
<dbReference type="PROSITE" id="PS50077">
    <property type="entry name" value="HEAT_REPEAT"/>
    <property type="match status" value="3"/>
</dbReference>
<evidence type="ECO:0000256" key="1">
    <source>
        <dbReference type="ARBA" id="ARBA00022737"/>
    </source>
</evidence>
<dbReference type="OMA" id="EALVMIT"/>
<feature type="domain" description="Phosphatase PP2A regulatory subunit A/Splicing factor 3B subunit 1-like HEAT repeat" evidence="4">
    <location>
        <begin position="224"/>
        <end position="296"/>
    </location>
</feature>
<feature type="repeat" description="HEAT" evidence="3">
    <location>
        <begin position="458"/>
        <end position="496"/>
    </location>
</feature>
<dbReference type="Gene3D" id="1.25.10.10">
    <property type="entry name" value="Leucine-rich Repeat Variant"/>
    <property type="match status" value="1"/>
</dbReference>
<dbReference type="OrthoDB" id="340346at2759"/>
<evidence type="ECO:0000313" key="6">
    <source>
        <dbReference type="Proteomes" id="UP000014680"/>
    </source>
</evidence>
<dbReference type="InterPro" id="IPR016024">
    <property type="entry name" value="ARM-type_fold"/>
</dbReference>
<organism evidence="5 6">
    <name type="scientific">Entamoeba invadens IP1</name>
    <dbReference type="NCBI Taxonomy" id="370355"/>
    <lineage>
        <taxon>Eukaryota</taxon>
        <taxon>Amoebozoa</taxon>
        <taxon>Evosea</taxon>
        <taxon>Archamoebae</taxon>
        <taxon>Mastigamoebida</taxon>
        <taxon>Entamoebidae</taxon>
        <taxon>Entamoeba</taxon>
    </lineage>
</organism>
<dbReference type="InterPro" id="IPR051023">
    <property type="entry name" value="PP2A_Regulatory_Subunit_A"/>
</dbReference>
<dbReference type="GO" id="GO:0005634">
    <property type="term" value="C:nucleus"/>
    <property type="evidence" value="ECO:0007669"/>
    <property type="project" value="TreeGrafter"/>
</dbReference>
<dbReference type="GO" id="GO:0005829">
    <property type="term" value="C:cytosol"/>
    <property type="evidence" value="ECO:0007669"/>
    <property type="project" value="TreeGrafter"/>
</dbReference>
<dbReference type="Pfam" id="PF02985">
    <property type="entry name" value="HEAT"/>
    <property type="match status" value="1"/>
</dbReference>
<evidence type="ECO:0000256" key="2">
    <source>
        <dbReference type="ARBA" id="ARBA00038332"/>
    </source>
</evidence>
<dbReference type="Proteomes" id="UP000014680">
    <property type="component" value="Unassembled WGS sequence"/>
</dbReference>
<feature type="repeat" description="HEAT" evidence="3">
    <location>
        <begin position="226"/>
        <end position="264"/>
    </location>
</feature>
<dbReference type="GO" id="GO:0019888">
    <property type="term" value="F:protein phosphatase regulator activity"/>
    <property type="evidence" value="ECO:0007669"/>
    <property type="project" value="TreeGrafter"/>
</dbReference>
<dbReference type="KEGG" id="eiv:EIN_371030"/>
<dbReference type="Pfam" id="PF22646">
    <property type="entry name" value="PPP2R1A-like_HEAT"/>
    <property type="match status" value="1"/>
</dbReference>
<dbReference type="InterPro" id="IPR054573">
    <property type="entry name" value="PP2A/SF3B1-like_HEAT"/>
</dbReference>
<reference evidence="5 6" key="1">
    <citation type="submission" date="2012-10" db="EMBL/GenBank/DDBJ databases">
        <authorList>
            <person name="Zafar N."/>
            <person name="Inman J."/>
            <person name="Hall N."/>
            <person name="Lorenzi H."/>
            <person name="Caler E."/>
        </authorList>
    </citation>
    <scope>NUCLEOTIDE SEQUENCE [LARGE SCALE GENOMIC DNA]</scope>
    <source>
        <strain evidence="5 6">IP1</strain>
    </source>
</reference>
<dbReference type="SUPFAM" id="SSF48371">
    <property type="entry name" value="ARM repeat"/>
    <property type="match status" value="1"/>
</dbReference>